<dbReference type="InterPro" id="IPR004770">
    <property type="entry name" value="Na/H_antiport_NhaC"/>
</dbReference>
<feature type="transmembrane region" description="Helical" evidence="9">
    <location>
        <begin position="142"/>
        <end position="170"/>
    </location>
</feature>
<evidence type="ECO:0000256" key="8">
    <source>
        <dbReference type="ARBA" id="ARBA00038435"/>
    </source>
</evidence>
<comment type="subcellular location">
    <subcellularLocation>
        <location evidence="1">Cell membrane</location>
        <topology evidence="1">Multi-pass membrane protein</topology>
    </subcellularLocation>
</comment>
<sequence>MNKDAEENKDFPKPSLFMAILPVALTLGLMAVQLLVFDAFIPHVPLAIGIAIVALLAWSQGYKWKNMEEGLFHVVYLGLQSIAILTIVGMIIGTWMLSGTVPVMIYYGLQVINPTFFLLAAMIICAIVSVSLGTSWGTMGTVGIALVGIGQGLGVPMPLTGGAIVSGAFFGDKMSPLSDTTNLAPAVTGTNLFKHIKNMMPTAVPAMLIAGVIYILLGLRFAGEPMVAENITQITGTLADTFTLHPLLLLPAVLVITLAILQFPAIPVLFVGVVAGGLVAVIGQGASVKEIFAVMQSGFQSSTGVETVDALLSKGGIQSMMWVISLLIIALGFGGILERTRCLEVILHSIVGFVKSRFGLVTSSTLSAFGTNIITGDPYLSIALPGRMFGPAYRGKNLSALNLSRSLEEGGTLMNPLVPWSAGGAFATGALGIETLAYAPFAFACWLSPIIGIIYAAFNKFMPAATQEEQVQWVEDEEYIMIGGQMIPGSEFDAKNFEKELDKKRKKIKARKKPSYAYAAASGN</sequence>
<dbReference type="PANTHER" id="PTHR33451:SF3">
    <property type="entry name" value="MALATE-2H(+)_NA(+)-LACTATE ANTIPORTER"/>
    <property type="match status" value="1"/>
</dbReference>
<evidence type="ECO:0000313" key="12">
    <source>
        <dbReference type="Proteomes" id="UP000525298"/>
    </source>
</evidence>
<dbReference type="PANTHER" id="PTHR33451">
    <property type="entry name" value="MALATE-2H(+)/NA(+)-LACTATE ANTIPORTER"/>
    <property type="match status" value="1"/>
</dbReference>
<evidence type="ECO:0000259" key="10">
    <source>
        <dbReference type="Pfam" id="PF03553"/>
    </source>
</evidence>
<accession>A0A7W0CCH3</accession>
<evidence type="ECO:0000256" key="9">
    <source>
        <dbReference type="SAM" id="Phobius"/>
    </source>
</evidence>
<reference evidence="11 12" key="1">
    <citation type="submission" date="2020-07" db="EMBL/GenBank/DDBJ databases">
        <title>Genomic Encyclopedia of Type Strains, Phase IV (KMG-IV): sequencing the most valuable type-strain genomes for metagenomic binning, comparative biology and taxonomic classification.</title>
        <authorList>
            <person name="Goeker M."/>
        </authorList>
    </citation>
    <scope>NUCLEOTIDE SEQUENCE [LARGE SCALE GENOMIC DNA]</scope>
    <source>
        <strain evidence="11 12">DSM 17721</strain>
    </source>
</reference>
<feature type="transmembrane region" description="Helical" evidence="9">
    <location>
        <begin position="268"/>
        <end position="286"/>
    </location>
</feature>
<keyword evidence="12" id="KW-1185">Reference proteome</keyword>
<protein>
    <submittedName>
        <fullName evidence="11">NhaC family Na+:H+ antiporter</fullName>
    </submittedName>
</protein>
<feature type="transmembrane region" description="Helical" evidence="9">
    <location>
        <begin position="436"/>
        <end position="458"/>
    </location>
</feature>
<dbReference type="NCBIfam" id="TIGR00931">
    <property type="entry name" value="antiport_nhaC"/>
    <property type="match status" value="1"/>
</dbReference>
<comment type="caution">
    <text evidence="11">The sequence shown here is derived from an EMBL/GenBank/DDBJ whole genome shotgun (WGS) entry which is preliminary data.</text>
</comment>
<dbReference type="RefSeq" id="WP_181552737.1">
    <property type="nucleotide sequence ID" value="NZ_JACDUS010000017.1"/>
</dbReference>
<keyword evidence="7 9" id="KW-0472">Membrane</keyword>
<evidence type="ECO:0000256" key="3">
    <source>
        <dbReference type="ARBA" id="ARBA00022449"/>
    </source>
</evidence>
<evidence type="ECO:0000256" key="5">
    <source>
        <dbReference type="ARBA" id="ARBA00022692"/>
    </source>
</evidence>
<name>A0A7W0CCH3_9BACT</name>
<dbReference type="AlphaFoldDB" id="A0A7W0CCH3"/>
<dbReference type="Pfam" id="PF03553">
    <property type="entry name" value="Na_H_antiporter"/>
    <property type="match status" value="1"/>
</dbReference>
<dbReference type="InterPro" id="IPR018461">
    <property type="entry name" value="Na/H_Antiport_NhaC-like_C"/>
</dbReference>
<feature type="transmembrane region" description="Helical" evidence="9">
    <location>
        <begin position="203"/>
        <end position="222"/>
    </location>
</feature>
<feature type="transmembrane region" description="Helical" evidence="9">
    <location>
        <begin position="358"/>
        <end position="375"/>
    </location>
</feature>
<dbReference type="EMBL" id="JACDUS010000017">
    <property type="protein sequence ID" value="MBA2883122.1"/>
    <property type="molecule type" value="Genomic_DNA"/>
</dbReference>
<feature type="transmembrane region" description="Helical" evidence="9">
    <location>
        <begin position="319"/>
        <end position="337"/>
    </location>
</feature>
<evidence type="ECO:0000256" key="6">
    <source>
        <dbReference type="ARBA" id="ARBA00022989"/>
    </source>
</evidence>
<evidence type="ECO:0000256" key="4">
    <source>
        <dbReference type="ARBA" id="ARBA00022475"/>
    </source>
</evidence>
<keyword evidence="5 9" id="KW-0812">Transmembrane</keyword>
<feature type="domain" description="Na+/H+ antiporter NhaC-like C-terminal" evidence="10">
    <location>
        <begin position="167"/>
        <end position="459"/>
    </location>
</feature>
<feature type="transmembrane region" description="Helical" evidence="9">
    <location>
        <begin position="116"/>
        <end position="136"/>
    </location>
</feature>
<evidence type="ECO:0000313" key="11">
    <source>
        <dbReference type="EMBL" id="MBA2883122.1"/>
    </source>
</evidence>
<keyword evidence="3" id="KW-0050">Antiport</keyword>
<feature type="transmembrane region" description="Helical" evidence="9">
    <location>
        <begin position="44"/>
        <end position="62"/>
    </location>
</feature>
<feature type="transmembrane region" description="Helical" evidence="9">
    <location>
        <begin position="16"/>
        <end position="37"/>
    </location>
</feature>
<keyword evidence="6 9" id="KW-1133">Transmembrane helix</keyword>
<organism evidence="11 12">
    <name type="scientific">Desulfosalsimonas propionicica</name>
    <dbReference type="NCBI Taxonomy" id="332175"/>
    <lineage>
        <taxon>Bacteria</taxon>
        <taxon>Pseudomonadati</taxon>
        <taxon>Thermodesulfobacteriota</taxon>
        <taxon>Desulfobacteria</taxon>
        <taxon>Desulfobacterales</taxon>
        <taxon>Desulfosalsimonadaceae</taxon>
        <taxon>Desulfosalsimonas</taxon>
    </lineage>
</organism>
<feature type="transmembrane region" description="Helical" evidence="9">
    <location>
        <begin position="242"/>
        <end position="261"/>
    </location>
</feature>
<evidence type="ECO:0000256" key="1">
    <source>
        <dbReference type="ARBA" id="ARBA00004651"/>
    </source>
</evidence>
<feature type="transmembrane region" description="Helical" evidence="9">
    <location>
        <begin position="82"/>
        <end position="109"/>
    </location>
</feature>
<dbReference type="InterPro" id="IPR052180">
    <property type="entry name" value="NhaC_Na-H+_Antiporter"/>
</dbReference>
<dbReference type="Proteomes" id="UP000525298">
    <property type="component" value="Unassembled WGS sequence"/>
</dbReference>
<evidence type="ECO:0000256" key="7">
    <source>
        <dbReference type="ARBA" id="ARBA00023136"/>
    </source>
</evidence>
<gene>
    <name evidence="11" type="ORF">HNR65_003483</name>
</gene>
<comment type="similarity">
    <text evidence="8">Belongs to the NhaC Na(+)/H(+) (TC 2.A.35) antiporter family.</text>
</comment>
<keyword evidence="4" id="KW-1003">Cell membrane</keyword>
<evidence type="ECO:0000256" key="2">
    <source>
        <dbReference type="ARBA" id="ARBA00022448"/>
    </source>
</evidence>
<dbReference type="GO" id="GO:0015297">
    <property type="term" value="F:antiporter activity"/>
    <property type="evidence" value="ECO:0007669"/>
    <property type="project" value="UniProtKB-KW"/>
</dbReference>
<proteinExistence type="inferred from homology"/>
<dbReference type="GO" id="GO:0005886">
    <property type="term" value="C:plasma membrane"/>
    <property type="evidence" value="ECO:0007669"/>
    <property type="project" value="UniProtKB-SubCell"/>
</dbReference>
<keyword evidence="2" id="KW-0813">Transport</keyword>